<protein>
    <submittedName>
        <fullName evidence="1">Uncharacterized protein</fullName>
    </submittedName>
</protein>
<comment type="caution">
    <text evidence="1">The sequence shown here is derived from an EMBL/GenBank/DDBJ whole genome shotgun (WGS) entry which is preliminary data.</text>
</comment>
<proteinExistence type="predicted"/>
<reference evidence="1 2" key="1">
    <citation type="submission" date="2020-05" db="EMBL/GenBank/DDBJ databases">
        <authorList>
            <person name="Whitworth D."/>
        </authorList>
    </citation>
    <scope>NUCLEOTIDE SEQUENCE [LARGE SCALE GENOMIC DNA]</scope>
    <source>
        <strain evidence="1 2">CA046A</strain>
    </source>
</reference>
<evidence type="ECO:0000313" key="2">
    <source>
        <dbReference type="Proteomes" id="UP000528460"/>
    </source>
</evidence>
<gene>
    <name evidence="1" type="ORF">HNS30_39500</name>
</gene>
<feature type="non-terminal residue" evidence="1">
    <location>
        <position position="1"/>
    </location>
</feature>
<organism evidence="1 2">
    <name type="scientific">Corallococcus exercitus</name>
    <dbReference type="NCBI Taxonomy" id="2316736"/>
    <lineage>
        <taxon>Bacteria</taxon>
        <taxon>Pseudomonadati</taxon>
        <taxon>Myxococcota</taxon>
        <taxon>Myxococcia</taxon>
        <taxon>Myxococcales</taxon>
        <taxon>Cystobacterineae</taxon>
        <taxon>Myxococcaceae</taxon>
        <taxon>Corallococcus</taxon>
    </lineage>
</organism>
<sequence length="79" mass="8554">PRPPARHLSCWERTVITPPPGYNPGPARLFASHRPRRCHTCCLCSPLHGAQARDPVRVAVGRQRSDATPTTGTLYLGGG</sequence>
<dbReference type="EMBL" id="JABFJW010000641">
    <property type="protein sequence ID" value="NOK15112.1"/>
    <property type="molecule type" value="Genomic_DNA"/>
</dbReference>
<dbReference type="AlphaFoldDB" id="A0A7Y4K3H3"/>
<evidence type="ECO:0000313" key="1">
    <source>
        <dbReference type="EMBL" id="NOK15112.1"/>
    </source>
</evidence>
<dbReference type="Proteomes" id="UP000528460">
    <property type="component" value="Unassembled WGS sequence"/>
</dbReference>
<accession>A0A7Y4K3H3</accession>
<dbReference type="RefSeq" id="WP_171422129.1">
    <property type="nucleotide sequence ID" value="NZ_JABFJW010000641.1"/>
</dbReference>
<name>A0A7Y4K3H3_9BACT</name>